<evidence type="ECO:0000256" key="2">
    <source>
        <dbReference type="ARBA" id="ARBA00011915"/>
    </source>
</evidence>
<dbReference type="Pfam" id="PF16113">
    <property type="entry name" value="ECH_2"/>
    <property type="match status" value="1"/>
</dbReference>
<protein>
    <recommendedName>
        <fullName evidence="2">3-hydroxyisobutyryl-CoA hydrolase</fullName>
        <ecNumber evidence="2">3.1.2.4</ecNumber>
    </recommendedName>
</protein>
<keyword evidence="3" id="KW-0378">Hydrolase</keyword>
<dbReference type="Proteomes" id="UP000029443">
    <property type="component" value="Unassembled WGS sequence"/>
</dbReference>
<dbReference type="RefSeq" id="WP_232222060.1">
    <property type="nucleotide sequence ID" value="NZ_ARXU01000006.1"/>
</dbReference>
<sequence length="370" mass="40960">MSDCVLFSEIETRCGRVIARATLNAPKALNALSLDMIQVLSKQMDEWEQRDDVVAIWLEGAGGKAFCAGGDIVQMHKSMVKHAGQGRNPFTEQYFAEEYALDYRIHTSRIPVVVFGDGIVMGGGMGLLQGADFRLVTPRSRMAMPEITIGLFPDVGGSWFLNRLPGRVGLFLGLTGVHINGREAVEIGMADRMVDGDADNLLAALAEQDFADDATDNRAVLYRLFKQQAADMSELNQPLIDHLPQINRLCDGESLPVVVEQLLSAKDRDAWLDKALGNLERGCPQTAHLVWEQLARSTYLSLADIFRMEWCLAVQCSLHGDFREGVRALLIDKDGSPGFRHRSVNDVPREYIDGFFECPAPKHPLEAIDS</sequence>
<comment type="caution">
    <text evidence="5">The sequence shown here is derived from an EMBL/GenBank/DDBJ whole genome shotgun (WGS) entry which is preliminary data.</text>
</comment>
<dbReference type="PANTHER" id="PTHR43176">
    <property type="entry name" value="3-HYDROXYISOBUTYRYL-COA HYDROLASE-RELATED"/>
    <property type="match status" value="1"/>
</dbReference>
<dbReference type="Gene3D" id="3.90.226.10">
    <property type="entry name" value="2-enoyl-CoA Hydratase, Chain A, domain 1"/>
    <property type="match status" value="1"/>
</dbReference>
<proteinExistence type="predicted"/>
<dbReference type="InterPro" id="IPR045004">
    <property type="entry name" value="ECH_dom"/>
</dbReference>
<gene>
    <name evidence="5" type="ORF">T9A_01866</name>
</gene>
<accession>A0ABR4WCS4</accession>
<reference evidence="5 6" key="1">
    <citation type="submission" date="2012-09" db="EMBL/GenBank/DDBJ databases">
        <title>Genome Sequence of alkane-degrading Bacterium Alcanivorax jadensis T9.</title>
        <authorList>
            <person name="Lai Q."/>
            <person name="Shao Z."/>
        </authorList>
    </citation>
    <scope>NUCLEOTIDE SEQUENCE [LARGE SCALE GENOMIC DNA]</scope>
    <source>
        <strain evidence="5 6">T9</strain>
    </source>
</reference>
<evidence type="ECO:0000313" key="6">
    <source>
        <dbReference type="Proteomes" id="UP000029443"/>
    </source>
</evidence>
<comment type="catalytic activity">
    <reaction evidence="1">
        <text>3-hydroxy-2-methylpropanoyl-CoA + H2O = 3-hydroxy-2-methylpropanoate + CoA + H(+)</text>
        <dbReference type="Rhea" id="RHEA:20888"/>
        <dbReference type="ChEBI" id="CHEBI:11805"/>
        <dbReference type="ChEBI" id="CHEBI:15377"/>
        <dbReference type="ChEBI" id="CHEBI:15378"/>
        <dbReference type="ChEBI" id="CHEBI:57287"/>
        <dbReference type="ChEBI" id="CHEBI:57340"/>
        <dbReference type="EC" id="3.1.2.4"/>
    </reaction>
</comment>
<dbReference type="EMBL" id="ARXU01000006">
    <property type="protein sequence ID" value="KGD61006.1"/>
    <property type="molecule type" value="Genomic_DNA"/>
</dbReference>
<dbReference type="SUPFAM" id="SSF52096">
    <property type="entry name" value="ClpP/crotonase"/>
    <property type="match status" value="1"/>
</dbReference>
<dbReference type="EC" id="3.1.2.4" evidence="2"/>
<name>A0ABR4WCS4_9GAMM</name>
<evidence type="ECO:0000259" key="4">
    <source>
        <dbReference type="Pfam" id="PF16113"/>
    </source>
</evidence>
<keyword evidence="6" id="KW-1185">Reference proteome</keyword>
<dbReference type="InterPro" id="IPR029045">
    <property type="entry name" value="ClpP/crotonase-like_dom_sf"/>
</dbReference>
<evidence type="ECO:0000313" key="5">
    <source>
        <dbReference type="EMBL" id="KGD61006.1"/>
    </source>
</evidence>
<organism evidence="5 6">
    <name type="scientific">Alcanivorax jadensis T9</name>
    <dbReference type="NCBI Taxonomy" id="1177181"/>
    <lineage>
        <taxon>Bacteria</taxon>
        <taxon>Pseudomonadati</taxon>
        <taxon>Pseudomonadota</taxon>
        <taxon>Gammaproteobacteria</taxon>
        <taxon>Oceanospirillales</taxon>
        <taxon>Alcanivoracaceae</taxon>
        <taxon>Alcanivorax</taxon>
    </lineage>
</organism>
<feature type="domain" description="Enoyl-CoA hydratase/isomerase" evidence="4">
    <location>
        <begin position="19"/>
        <end position="356"/>
    </location>
</feature>
<evidence type="ECO:0000256" key="3">
    <source>
        <dbReference type="ARBA" id="ARBA00022801"/>
    </source>
</evidence>
<dbReference type="CDD" id="cd06558">
    <property type="entry name" value="crotonase-like"/>
    <property type="match status" value="1"/>
</dbReference>
<evidence type="ECO:0000256" key="1">
    <source>
        <dbReference type="ARBA" id="ARBA00001709"/>
    </source>
</evidence>
<dbReference type="PANTHER" id="PTHR43176:SF3">
    <property type="entry name" value="3-HYDROXYISOBUTYRYL-COA HYDROLASE, MITOCHONDRIAL"/>
    <property type="match status" value="1"/>
</dbReference>
<dbReference type="NCBIfam" id="NF004127">
    <property type="entry name" value="PRK05617.1"/>
    <property type="match status" value="1"/>
</dbReference>
<dbReference type="InterPro" id="IPR032259">
    <property type="entry name" value="HIBYL-CoA-H"/>
</dbReference>